<feature type="transmembrane region" description="Helical" evidence="6">
    <location>
        <begin position="247"/>
        <end position="271"/>
    </location>
</feature>
<keyword evidence="4 6" id="KW-1133">Transmembrane helix</keyword>
<proteinExistence type="predicted"/>
<dbReference type="PANTHER" id="PTHR30287:SF1">
    <property type="entry name" value="INNER MEMBRANE PROTEIN"/>
    <property type="match status" value="1"/>
</dbReference>
<dbReference type="OrthoDB" id="9775544at2"/>
<dbReference type="Proteomes" id="UP000289238">
    <property type="component" value="Unassembled WGS sequence"/>
</dbReference>
<feature type="transmembrane region" description="Helical" evidence="6">
    <location>
        <begin position="292"/>
        <end position="317"/>
    </location>
</feature>
<protein>
    <submittedName>
        <fullName evidence="9">Putative ABC transport system permease protein</fullName>
    </submittedName>
</protein>
<dbReference type="InterPro" id="IPR025857">
    <property type="entry name" value="MacB_PCD"/>
</dbReference>
<sequence length="831" mass="91113">MAWRDFKASAGKLSLFMLSIVLGIAAIVSIQSFGETLKTNIALQSKSLMGADFKIDSDNELTQDAQQIVDSLGGADAREIAFSSMALFTKNQSTKLMQVRGISNGYPFYGKIETTPAEAATVFNVKKGALVDATVLLQLNITPGDSIKIGAVTLPVLGALNALPGSNAVFSAIAPPVIIPYVVIEETGLVQVGSRIKYEYYFYAPGTDLTKLEDAVSDRLDAVEADLDTHLATSERLGRRYENFGKFLNLVGFIALLLGCVGIASATTIYIREKLKSVAILKCLGASSNQAFQIYLIQIGSLGFVGGIIGTIAGLILQQLFPLLLQDLLPVDVTITISWTVVLMGIVTGIFMSVLFALYPLLNTLKISPLQALRTIESEMQSRRIAVAVTLAILSFIFLYAFWLLQDYRYALGFLAGILVTFSILAGIARGFMRLIRHYFPSTWSFTSRQSLRNLFRPKNQTVVLILAIGVGTFLISTLYFTKDILLSQAALDGKTENANMILLDVQKDEMQNIVATLEENNLSALEQIPIVTMRVHSINGRTNTDLKIDSTSQINRWILNHEFRTTYRDSLIDSETLQAGSFTKSVESNTGNIPISVSDNFATDAQVELGDEVVFNVQGKLITTQIGSIRLVDWSRMQLNFSIVFPKGVLETAPQFGIVTTKVIDNQTSADIQRILVTQYPTLSILDLRQVLTVIEKLLTKISYIINFMAFFSILIGVIVLLGAVRTSKYQRIRESVLLRTMGAKSKDILKIQGLEYLYLGLLGALSGILLSLIGSLALAYFVFETTFTPSIIPFVVLLPGITLLVLIIGLSNSRSVIKSTPLEVLRTTR</sequence>
<evidence type="ECO:0000313" key="10">
    <source>
        <dbReference type="Proteomes" id="UP000289238"/>
    </source>
</evidence>
<gene>
    <name evidence="9" type="ORF">DSM00_988</name>
</gene>
<dbReference type="PANTHER" id="PTHR30287">
    <property type="entry name" value="MEMBRANE COMPONENT OF PREDICTED ABC SUPERFAMILY METABOLITE UPTAKE TRANSPORTER"/>
    <property type="match status" value="1"/>
</dbReference>
<keyword evidence="3 6" id="KW-0812">Transmembrane</keyword>
<feature type="transmembrane region" description="Helical" evidence="6">
    <location>
        <begin position="791"/>
        <end position="812"/>
    </location>
</feature>
<accession>A0A4Q0P9X2</accession>
<dbReference type="InterPro" id="IPR038766">
    <property type="entry name" value="Membrane_comp_ABC_pdt"/>
</dbReference>
<feature type="domain" description="ABC3 transporter permease C-terminal" evidence="7">
    <location>
        <begin position="708"/>
        <end position="823"/>
    </location>
</feature>
<feature type="domain" description="ABC3 transporter permease C-terminal" evidence="7">
    <location>
        <begin position="250"/>
        <end position="369"/>
    </location>
</feature>
<keyword evidence="10" id="KW-1185">Reference proteome</keyword>
<dbReference type="GO" id="GO:0005886">
    <property type="term" value="C:plasma membrane"/>
    <property type="evidence" value="ECO:0007669"/>
    <property type="project" value="UniProtKB-SubCell"/>
</dbReference>
<dbReference type="AlphaFoldDB" id="A0A4Q0P9X2"/>
<dbReference type="Pfam" id="PF02687">
    <property type="entry name" value="FtsX"/>
    <property type="match status" value="2"/>
</dbReference>
<feature type="transmembrane region" description="Helical" evidence="6">
    <location>
        <begin position="383"/>
        <end position="404"/>
    </location>
</feature>
<evidence type="ECO:0000256" key="5">
    <source>
        <dbReference type="ARBA" id="ARBA00023136"/>
    </source>
</evidence>
<evidence type="ECO:0000256" key="4">
    <source>
        <dbReference type="ARBA" id="ARBA00022989"/>
    </source>
</evidence>
<feature type="transmembrane region" description="Helical" evidence="6">
    <location>
        <begin position="462"/>
        <end position="481"/>
    </location>
</feature>
<comment type="subcellular location">
    <subcellularLocation>
        <location evidence="1">Cell membrane</location>
        <topology evidence="1">Multi-pass membrane protein</topology>
    </subcellularLocation>
</comment>
<evidence type="ECO:0000256" key="1">
    <source>
        <dbReference type="ARBA" id="ARBA00004651"/>
    </source>
</evidence>
<organism evidence="9 10">
    <name type="scientific">Leeuwenhoekiella aequorea</name>
    <dbReference type="NCBI Taxonomy" id="283736"/>
    <lineage>
        <taxon>Bacteria</taxon>
        <taxon>Pseudomonadati</taxon>
        <taxon>Bacteroidota</taxon>
        <taxon>Flavobacteriia</taxon>
        <taxon>Flavobacteriales</taxon>
        <taxon>Flavobacteriaceae</taxon>
        <taxon>Leeuwenhoekiella</taxon>
    </lineage>
</organism>
<reference evidence="9 10" key="1">
    <citation type="submission" date="2018-07" db="EMBL/GenBank/DDBJ databases">
        <title>Leeuwenhoekiella genomics.</title>
        <authorList>
            <person name="Tahon G."/>
            <person name="Willems A."/>
        </authorList>
    </citation>
    <scope>NUCLEOTIDE SEQUENCE [LARGE SCALE GENOMIC DNA]</scope>
    <source>
        <strain evidence="9 10">LMG 22550</strain>
    </source>
</reference>
<dbReference type="Pfam" id="PF12704">
    <property type="entry name" value="MacB_PCD"/>
    <property type="match status" value="1"/>
</dbReference>
<dbReference type="InterPro" id="IPR003838">
    <property type="entry name" value="ABC3_permease_C"/>
</dbReference>
<feature type="transmembrane region" description="Helical" evidence="6">
    <location>
        <begin position="410"/>
        <end position="429"/>
    </location>
</feature>
<evidence type="ECO:0000256" key="3">
    <source>
        <dbReference type="ARBA" id="ARBA00022692"/>
    </source>
</evidence>
<name>A0A4Q0P9X2_9FLAO</name>
<evidence type="ECO:0000313" key="9">
    <source>
        <dbReference type="EMBL" id="RXG23375.1"/>
    </source>
</evidence>
<comment type="caution">
    <text evidence="9">The sequence shown here is derived from an EMBL/GenBank/DDBJ whole genome shotgun (WGS) entry which is preliminary data.</text>
</comment>
<dbReference type="EMBL" id="QOVM01000002">
    <property type="protein sequence ID" value="RXG23375.1"/>
    <property type="molecule type" value="Genomic_DNA"/>
</dbReference>
<feature type="domain" description="MacB-like periplasmic core" evidence="8">
    <location>
        <begin position="15"/>
        <end position="216"/>
    </location>
</feature>
<evidence type="ECO:0000259" key="8">
    <source>
        <dbReference type="Pfam" id="PF12704"/>
    </source>
</evidence>
<keyword evidence="2" id="KW-1003">Cell membrane</keyword>
<keyword evidence="5 6" id="KW-0472">Membrane</keyword>
<feature type="transmembrane region" description="Helical" evidence="6">
    <location>
        <begin position="705"/>
        <end position="726"/>
    </location>
</feature>
<feature type="transmembrane region" description="Helical" evidence="6">
    <location>
        <begin position="758"/>
        <end position="785"/>
    </location>
</feature>
<evidence type="ECO:0000259" key="7">
    <source>
        <dbReference type="Pfam" id="PF02687"/>
    </source>
</evidence>
<evidence type="ECO:0000256" key="2">
    <source>
        <dbReference type="ARBA" id="ARBA00022475"/>
    </source>
</evidence>
<evidence type="ECO:0000256" key="6">
    <source>
        <dbReference type="SAM" id="Phobius"/>
    </source>
</evidence>
<feature type="transmembrane region" description="Helical" evidence="6">
    <location>
        <begin position="337"/>
        <end position="362"/>
    </location>
</feature>